<comment type="caution">
    <text evidence="2">The sequence shown here is derived from an EMBL/GenBank/DDBJ whole genome shotgun (WGS) entry which is preliminary data.</text>
</comment>
<dbReference type="EMBL" id="JBFTWV010000514">
    <property type="protein sequence ID" value="KAL2782342.1"/>
    <property type="molecule type" value="Genomic_DNA"/>
</dbReference>
<evidence type="ECO:0000256" key="1">
    <source>
        <dbReference type="SAM" id="Phobius"/>
    </source>
</evidence>
<feature type="transmembrane region" description="Helical" evidence="1">
    <location>
        <begin position="199"/>
        <end position="218"/>
    </location>
</feature>
<organism evidence="2 3">
    <name type="scientific">Aspergillus keveii</name>
    <dbReference type="NCBI Taxonomy" id="714993"/>
    <lineage>
        <taxon>Eukaryota</taxon>
        <taxon>Fungi</taxon>
        <taxon>Dikarya</taxon>
        <taxon>Ascomycota</taxon>
        <taxon>Pezizomycotina</taxon>
        <taxon>Eurotiomycetes</taxon>
        <taxon>Eurotiomycetidae</taxon>
        <taxon>Eurotiales</taxon>
        <taxon>Aspergillaceae</taxon>
        <taxon>Aspergillus</taxon>
        <taxon>Aspergillus subgen. Nidulantes</taxon>
    </lineage>
</organism>
<dbReference type="Proteomes" id="UP001610563">
    <property type="component" value="Unassembled WGS sequence"/>
</dbReference>
<dbReference type="SUPFAM" id="SSF58038">
    <property type="entry name" value="SNARE fusion complex"/>
    <property type="match status" value="1"/>
</dbReference>
<keyword evidence="3" id="KW-1185">Reference proteome</keyword>
<keyword evidence="1" id="KW-0472">Membrane</keyword>
<sequence length="221" mass="24924">MDSSGRPGVDSNQIGQNTVTKEAEAVTYIKAIEASIERYSGCHGLPRSEHVKVEEEILNNIVQLESLNPKYLRQGERLRIKLRDAAILSCQNAMLLVDEQSDGPAHLDPLTDQFQTERQMGGTQKRNVAARSKEITKLTEALQLSYILFERLREEVKVQGRDVEAIENDTRQANAELGNAVTELTKMIGYRRLARRYKWWIFLVVSAIVIAIIVAFAITQA</sequence>
<gene>
    <name evidence="2" type="ORF">BJX66DRAFT_345938</name>
</gene>
<keyword evidence="1" id="KW-0812">Transmembrane</keyword>
<accession>A0ABR4FGH6</accession>
<protein>
    <recommendedName>
        <fullName evidence="4">t-SNARE coiled-coil homology domain-containing protein</fullName>
    </recommendedName>
</protein>
<name>A0ABR4FGH6_9EURO</name>
<proteinExistence type="predicted"/>
<keyword evidence="1" id="KW-1133">Transmembrane helix</keyword>
<evidence type="ECO:0008006" key="4">
    <source>
        <dbReference type="Google" id="ProtNLM"/>
    </source>
</evidence>
<dbReference type="Gene3D" id="1.20.5.110">
    <property type="match status" value="1"/>
</dbReference>
<reference evidence="2 3" key="1">
    <citation type="submission" date="2024-07" db="EMBL/GenBank/DDBJ databases">
        <title>Section-level genome sequencing and comparative genomics of Aspergillus sections Usti and Cavernicolus.</title>
        <authorList>
            <consortium name="Lawrence Berkeley National Laboratory"/>
            <person name="Nybo J.L."/>
            <person name="Vesth T.C."/>
            <person name="Theobald S."/>
            <person name="Frisvad J.C."/>
            <person name="Larsen T.O."/>
            <person name="Kjaerboelling I."/>
            <person name="Rothschild-Mancinelli K."/>
            <person name="Lyhne E.K."/>
            <person name="Kogle M.E."/>
            <person name="Barry K."/>
            <person name="Clum A."/>
            <person name="Na H."/>
            <person name="Ledsgaard L."/>
            <person name="Lin J."/>
            <person name="Lipzen A."/>
            <person name="Kuo A."/>
            <person name="Riley R."/>
            <person name="Mondo S."/>
            <person name="Labutti K."/>
            <person name="Haridas S."/>
            <person name="Pangalinan J."/>
            <person name="Salamov A.A."/>
            <person name="Simmons B.A."/>
            <person name="Magnuson J.K."/>
            <person name="Chen J."/>
            <person name="Drula E."/>
            <person name="Henrissat B."/>
            <person name="Wiebenga A."/>
            <person name="Lubbers R.J."/>
            <person name="Gomes A.C."/>
            <person name="Makela M.R."/>
            <person name="Stajich J."/>
            <person name="Grigoriev I.V."/>
            <person name="Mortensen U.H."/>
            <person name="De Vries R.P."/>
            <person name="Baker S.E."/>
            <person name="Andersen M.R."/>
        </authorList>
    </citation>
    <scope>NUCLEOTIDE SEQUENCE [LARGE SCALE GENOMIC DNA]</scope>
    <source>
        <strain evidence="2 3">CBS 209.92</strain>
    </source>
</reference>
<evidence type="ECO:0000313" key="3">
    <source>
        <dbReference type="Proteomes" id="UP001610563"/>
    </source>
</evidence>
<evidence type="ECO:0000313" key="2">
    <source>
        <dbReference type="EMBL" id="KAL2782342.1"/>
    </source>
</evidence>